<keyword evidence="4" id="KW-1185">Reference proteome</keyword>
<feature type="region of interest" description="Disordered" evidence="2">
    <location>
        <begin position="150"/>
        <end position="212"/>
    </location>
</feature>
<proteinExistence type="predicted"/>
<dbReference type="VEuPathDB" id="TriTrypDB:BSAL_46990"/>
<dbReference type="Proteomes" id="UP000051952">
    <property type="component" value="Unassembled WGS sequence"/>
</dbReference>
<name>A0A0S4K031_BODSA</name>
<feature type="region of interest" description="Disordered" evidence="2">
    <location>
        <begin position="1"/>
        <end position="55"/>
    </location>
</feature>
<reference evidence="4" key="1">
    <citation type="submission" date="2015-09" db="EMBL/GenBank/DDBJ databases">
        <authorList>
            <consortium name="Pathogen Informatics"/>
        </authorList>
    </citation>
    <scope>NUCLEOTIDE SEQUENCE [LARGE SCALE GENOMIC DNA]</scope>
    <source>
        <strain evidence="4">Lake Konstanz</strain>
    </source>
</reference>
<evidence type="ECO:0000256" key="1">
    <source>
        <dbReference type="SAM" id="Coils"/>
    </source>
</evidence>
<evidence type="ECO:0000256" key="2">
    <source>
        <dbReference type="SAM" id="MobiDB-lite"/>
    </source>
</evidence>
<organism evidence="3 4">
    <name type="scientific">Bodo saltans</name>
    <name type="common">Flagellated protozoan</name>
    <dbReference type="NCBI Taxonomy" id="75058"/>
    <lineage>
        <taxon>Eukaryota</taxon>
        <taxon>Discoba</taxon>
        <taxon>Euglenozoa</taxon>
        <taxon>Kinetoplastea</taxon>
        <taxon>Metakinetoplastina</taxon>
        <taxon>Eubodonida</taxon>
        <taxon>Bodonidae</taxon>
        <taxon>Bodo</taxon>
    </lineage>
</organism>
<feature type="coiled-coil region" evidence="1">
    <location>
        <begin position="274"/>
        <end position="301"/>
    </location>
</feature>
<gene>
    <name evidence="3" type="ORF">BSAL_46990</name>
</gene>
<accession>A0A0S4K031</accession>
<evidence type="ECO:0000313" key="3">
    <source>
        <dbReference type="EMBL" id="CUG94199.1"/>
    </source>
</evidence>
<feature type="compositionally biased region" description="Pro residues" evidence="2">
    <location>
        <begin position="194"/>
        <end position="209"/>
    </location>
</feature>
<feature type="compositionally biased region" description="Polar residues" evidence="2">
    <location>
        <begin position="150"/>
        <end position="159"/>
    </location>
</feature>
<evidence type="ECO:0000313" key="4">
    <source>
        <dbReference type="Proteomes" id="UP000051952"/>
    </source>
</evidence>
<sequence>MPGSEMILGEDSLDSPEGGGGAAAASTLKVRRSKGEGTQNDDGSPLTMPTTKGGKGNIVQVLATSKSPALSALSMMEMSGPSVISVPTHAVTHVSGTGRLDSGGSTHYGHMATGAPTVRLSPAASGLVFPSGQALVQQIIEDESTHFLRRSTSNGSITGSPPALRRASPTAAASPGGRNGSFMALPPALQSLSPPLPGMQSPPLPPPHPQAEKWKHRVSHIAGPVQLGSKDTLFGVRNEIEMMHKQHPADAKALHKELEQTTDDLIGAFAVINDKEYKKDTEELKEQIRRTDQQIEAEVAQHNKMLDLLETAVTMLDAAATDESSRAEEQDSVEVLRKKLDGEHDEVAKKKVALKLFVALSRLKVSKEKVVAIQAAEVKNTAPPEDVRDALLQQ</sequence>
<feature type="compositionally biased region" description="Polar residues" evidence="2">
    <location>
        <begin position="36"/>
        <end position="50"/>
    </location>
</feature>
<dbReference type="AlphaFoldDB" id="A0A0S4K031"/>
<feature type="non-terminal residue" evidence="3">
    <location>
        <position position="394"/>
    </location>
</feature>
<protein>
    <submittedName>
        <fullName evidence="3">Uncharacterized protein</fullName>
    </submittedName>
</protein>
<feature type="compositionally biased region" description="Low complexity" evidence="2">
    <location>
        <begin position="184"/>
        <end position="193"/>
    </location>
</feature>
<dbReference type="EMBL" id="CYKH01002225">
    <property type="protein sequence ID" value="CUG94199.1"/>
    <property type="molecule type" value="Genomic_DNA"/>
</dbReference>
<keyword evidence="1" id="KW-0175">Coiled coil</keyword>